<accession>A0A2P7ZTP6</accession>
<dbReference type="AlphaFoldDB" id="A0A2P7ZTP6"/>
<keyword evidence="3" id="KW-1185">Reference proteome</keyword>
<dbReference type="Proteomes" id="UP000243723">
    <property type="component" value="Unassembled WGS sequence"/>
</dbReference>
<reference evidence="2 3" key="1">
    <citation type="submission" date="2017-05" db="EMBL/GenBank/DDBJ databases">
        <title>Draft genome sequence of Elsinoe australis.</title>
        <authorList>
            <person name="Cheng Q."/>
        </authorList>
    </citation>
    <scope>NUCLEOTIDE SEQUENCE [LARGE SCALE GENOMIC DNA]</scope>
    <source>
        <strain evidence="2 3">NL1</strain>
    </source>
</reference>
<comment type="caution">
    <text evidence="2">The sequence shown here is derived from an EMBL/GenBank/DDBJ whole genome shotgun (WGS) entry which is preliminary data.</text>
</comment>
<evidence type="ECO:0000256" key="1">
    <source>
        <dbReference type="SAM" id="MobiDB-lite"/>
    </source>
</evidence>
<evidence type="ECO:0000313" key="3">
    <source>
        <dbReference type="Proteomes" id="UP000243723"/>
    </source>
</evidence>
<dbReference type="PANTHER" id="PTHR40788:SF2">
    <property type="entry name" value="CLR5 DOMAIN-CONTAINING PROTEIN"/>
    <property type="match status" value="1"/>
</dbReference>
<proteinExistence type="predicted"/>
<dbReference type="STRING" id="40998.A0A2P7ZTP6"/>
<feature type="region of interest" description="Disordered" evidence="1">
    <location>
        <begin position="353"/>
        <end position="379"/>
    </location>
</feature>
<dbReference type="OrthoDB" id="2922289at2759"/>
<gene>
    <name evidence="2" type="ORF">B9Z65_2864</name>
</gene>
<organism evidence="2 3">
    <name type="scientific">Elsinoe australis</name>
    <dbReference type="NCBI Taxonomy" id="40998"/>
    <lineage>
        <taxon>Eukaryota</taxon>
        <taxon>Fungi</taxon>
        <taxon>Dikarya</taxon>
        <taxon>Ascomycota</taxon>
        <taxon>Pezizomycotina</taxon>
        <taxon>Dothideomycetes</taxon>
        <taxon>Dothideomycetidae</taxon>
        <taxon>Myriangiales</taxon>
        <taxon>Elsinoaceae</taxon>
        <taxon>Elsinoe</taxon>
    </lineage>
</organism>
<evidence type="ECO:0000313" key="2">
    <source>
        <dbReference type="EMBL" id="PSK51597.1"/>
    </source>
</evidence>
<sequence length="404" mass="46736">MGGEIAHVNENVDDSVPIVFFREMGHATPEDSFIPAKLSAEAAQKEATLRSRRIWKNWHSLNAILKRHEATIQKRWRKKSVQSRRELLLSAWPDMPLPHRPDLYALRREAFRTDHLPLVEAKDQIWPFREDPGYFEECIIELKEHGMENIPDANGHLHPALKHSQRHDYWSRLLGNFISTAYLLVELWNHLHEQVHRLSQWQVKYKSRISTQKELPKDYSIGLLYFMYSLERCMAISTLGNPEGGKFFYPVDKSATKDNTNAMIRAESNLDLFWGTVDRHTMNHNGTKFKRTAVGRLLAGPRMLQRTPEWVETKKENRVPVTLNKREIPIEPMSSIFLNNGQQLVKELSIDMTKKPKEKTRGVPRSPKAGDRPERVPTLTAGGFTATKIHSRQEGIQSLFNSIP</sequence>
<name>A0A2P7ZTP6_9PEZI</name>
<dbReference type="EMBL" id="NHZQ01000121">
    <property type="protein sequence ID" value="PSK51597.1"/>
    <property type="molecule type" value="Genomic_DNA"/>
</dbReference>
<protein>
    <submittedName>
        <fullName evidence="2">Uncharacterized protein</fullName>
    </submittedName>
</protein>
<dbReference type="PANTHER" id="PTHR40788">
    <property type="entry name" value="CLR5 DOMAIN-CONTAINING PROTEIN-RELATED"/>
    <property type="match status" value="1"/>
</dbReference>